<dbReference type="AlphaFoldDB" id="A0A8D8Z9F1"/>
<organism evidence="2">
    <name type="scientific">Cacopsylla melanoneura</name>
    <dbReference type="NCBI Taxonomy" id="428564"/>
    <lineage>
        <taxon>Eukaryota</taxon>
        <taxon>Metazoa</taxon>
        <taxon>Ecdysozoa</taxon>
        <taxon>Arthropoda</taxon>
        <taxon>Hexapoda</taxon>
        <taxon>Insecta</taxon>
        <taxon>Pterygota</taxon>
        <taxon>Neoptera</taxon>
        <taxon>Paraneoptera</taxon>
        <taxon>Hemiptera</taxon>
        <taxon>Sternorrhyncha</taxon>
        <taxon>Psylloidea</taxon>
        <taxon>Psyllidae</taxon>
        <taxon>Psyllinae</taxon>
        <taxon>Cacopsylla</taxon>
    </lineage>
</organism>
<evidence type="ECO:0000313" key="2">
    <source>
        <dbReference type="EMBL" id="CAG6743375.1"/>
    </source>
</evidence>
<protein>
    <submittedName>
        <fullName evidence="2">Uncharacterized protein</fullName>
    </submittedName>
</protein>
<keyword evidence="1" id="KW-0812">Transmembrane</keyword>
<proteinExistence type="predicted"/>
<evidence type="ECO:0000256" key="1">
    <source>
        <dbReference type="SAM" id="Phobius"/>
    </source>
</evidence>
<feature type="transmembrane region" description="Helical" evidence="1">
    <location>
        <begin position="13"/>
        <end position="30"/>
    </location>
</feature>
<keyword evidence="1" id="KW-0472">Membrane</keyword>
<dbReference type="EMBL" id="HBUF01447074">
    <property type="protein sequence ID" value="CAG6743375.1"/>
    <property type="molecule type" value="Transcribed_RNA"/>
</dbReference>
<reference evidence="2" key="1">
    <citation type="submission" date="2021-05" db="EMBL/GenBank/DDBJ databases">
        <authorList>
            <person name="Alioto T."/>
            <person name="Alioto T."/>
            <person name="Gomez Garrido J."/>
        </authorList>
    </citation>
    <scope>NUCLEOTIDE SEQUENCE</scope>
</reference>
<name>A0A8D8Z9F1_9HEMI</name>
<keyword evidence="1" id="KW-1133">Transmembrane helix</keyword>
<accession>A0A8D8Z9F1</accession>
<sequence>MATLHAVPKLRKLVYNVFAYLHIITCFICANGRFKISNCLFPLIPQFHIPYIHYSTTCAGHHFLALFWRCQRSGILTVLSLALRSGKSKTPLVKDTVKNLKTECGTTYHIIQQHVEYV</sequence>